<dbReference type="Proteomes" id="UP001600165">
    <property type="component" value="Unassembled WGS sequence"/>
</dbReference>
<evidence type="ECO:0008006" key="3">
    <source>
        <dbReference type="Google" id="ProtNLM"/>
    </source>
</evidence>
<dbReference type="RefSeq" id="WP_377960210.1">
    <property type="nucleotide sequence ID" value="NZ_JBHZOL010000002.1"/>
</dbReference>
<keyword evidence="2" id="KW-1185">Reference proteome</keyword>
<comment type="caution">
    <text evidence="1">The sequence shown here is derived from an EMBL/GenBank/DDBJ whole genome shotgun (WGS) entry which is preliminary data.</text>
</comment>
<reference evidence="1 2" key="1">
    <citation type="submission" date="2024-10" db="EMBL/GenBank/DDBJ databases">
        <authorList>
            <person name="Ratan Roy A."/>
            <person name="Morales Sandoval P.H."/>
            <person name="De Los Santos Villalobos S."/>
            <person name="Chakraborty S."/>
            <person name="Mukherjee J."/>
        </authorList>
    </citation>
    <scope>NUCLEOTIDE SEQUENCE [LARGE SCALE GENOMIC DNA]</scope>
    <source>
        <strain evidence="1 2">S1</strain>
    </source>
</reference>
<organism evidence="1 2">
    <name type="scientific">Almyronema epifaneia S1</name>
    <dbReference type="NCBI Taxonomy" id="2991925"/>
    <lineage>
        <taxon>Bacteria</taxon>
        <taxon>Bacillati</taxon>
        <taxon>Cyanobacteriota</taxon>
        <taxon>Cyanophyceae</taxon>
        <taxon>Nodosilineales</taxon>
        <taxon>Nodosilineaceae</taxon>
        <taxon>Almyronema</taxon>
        <taxon>Almyronema epifaneia</taxon>
    </lineage>
</organism>
<name>A0ABW6I955_9CYAN</name>
<proteinExistence type="predicted"/>
<sequence length="51" mass="5475">MAKAIDASILVAIAISITVKRSPVDERCMAEFSHFRAILARLSPAVMSDGD</sequence>
<dbReference type="EMBL" id="JBHZOL010000002">
    <property type="protein sequence ID" value="MFE4104690.1"/>
    <property type="molecule type" value="Genomic_DNA"/>
</dbReference>
<protein>
    <recommendedName>
        <fullName evidence="3">PIN domain-containing protein</fullName>
    </recommendedName>
</protein>
<gene>
    <name evidence="1" type="ORF">ACFVKH_00275</name>
</gene>
<accession>A0ABW6I955</accession>
<evidence type="ECO:0000313" key="2">
    <source>
        <dbReference type="Proteomes" id="UP001600165"/>
    </source>
</evidence>
<evidence type="ECO:0000313" key="1">
    <source>
        <dbReference type="EMBL" id="MFE4104690.1"/>
    </source>
</evidence>